<keyword evidence="3" id="KW-1185">Reference proteome</keyword>
<dbReference type="KEGG" id="adin:H7849_25310"/>
<dbReference type="Pfam" id="PF12840">
    <property type="entry name" value="HTH_20"/>
    <property type="match status" value="1"/>
</dbReference>
<proteinExistence type="predicted"/>
<dbReference type="AlphaFoldDB" id="A0A7G8BRL9"/>
<sequence length="84" mass="9403">MILISRALADPRRFEIFKQISASGHQLPCGDLRDCIPITAATLSHHIKELETAGLIKIEREGKFANLSLCRDVWQAYLDQLAAI</sequence>
<dbReference type="EMBL" id="CP060394">
    <property type="protein sequence ID" value="QNI35189.1"/>
    <property type="molecule type" value="Genomic_DNA"/>
</dbReference>
<reference evidence="2 3" key="1">
    <citation type="submission" date="2020-08" db="EMBL/GenBank/DDBJ databases">
        <title>Edaphobacter telluris sp. nov. and Acidobacterium dinghuensis sp. nov., two acidobacteria isolated from forest soil.</title>
        <authorList>
            <person name="Fu J."/>
            <person name="Qiu L."/>
        </authorList>
    </citation>
    <scope>NUCLEOTIDE SEQUENCE [LARGE SCALE GENOMIC DNA]</scope>
    <source>
        <strain evidence="2">4Y35</strain>
    </source>
</reference>
<evidence type="ECO:0000313" key="2">
    <source>
        <dbReference type="EMBL" id="QNI35189.1"/>
    </source>
</evidence>
<dbReference type="InterPro" id="IPR001845">
    <property type="entry name" value="HTH_ArsR_DNA-bd_dom"/>
</dbReference>
<dbReference type="SMART" id="SM00418">
    <property type="entry name" value="HTH_ARSR"/>
    <property type="match status" value="1"/>
</dbReference>
<organism evidence="2 3">
    <name type="scientific">Alloacidobacterium dinghuense</name>
    <dbReference type="NCBI Taxonomy" id="2763107"/>
    <lineage>
        <taxon>Bacteria</taxon>
        <taxon>Pseudomonadati</taxon>
        <taxon>Acidobacteriota</taxon>
        <taxon>Terriglobia</taxon>
        <taxon>Terriglobales</taxon>
        <taxon>Acidobacteriaceae</taxon>
        <taxon>Alloacidobacterium</taxon>
    </lineage>
</organism>
<gene>
    <name evidence="2" type="ORF">H7849_25310</name>
</gene>
<dbReference type="InterPro" id="IPR036390">
    <property type="entry name" value="WH_DNA-bd_sf"/>
</dbReference>
<feature type="domain" description="HTH arsR-type" evidence="1">
    <location>
        <begin position="1"/>
        <end position="84"/>
    </location>
</feature>
<dbReference type="GO" id="GO:0003700">
    <property type="term" value="F:DNA-binding transcription factor activity"/>
    <property type="evidence" value="ECO:0007669"/>
    <property type="project" value="InterPro"/>
</dbReference>
<name>A0A7G8BRL9_9BACT</name>
<protein>
    <submittedName>
        <fullName evidence="2">Helix-turn-helix transcriptional regulator</fullName>
    </submittedName>
</protein>
<evidence type="ECO:0000313" key="3">
    <source>
        <dbReference type="Proteomes" id="UP000515312"/>
    </source>
</evidence>
<dbReference type="SUPFAM" id="SSF46785">
    <property type="entry name" value="Winged helix' DNA-binding domain"/>
    <property type="match status" value="1"/>
</dbReference>
<dbReference type="Proteomes" id="UP000515312">
    <property type="component" value="Chromosome"/>
</dbReference>
<evidence type="ECO:0000259" key="1">
    <source>
        <dbReference type="PROSITE" id="PS50987"/>
    </source>
</evidence>
<dbReference type="InterPro" id="IPR011991">
    <property type="entry name" value="ArsR-like_HTH"/>
</dbReference>
<dbReference type="PROSITE" id="PS50987">
    <property type="entry name" value="HTH_ARSR_2"/>
    <property type="match status" value="1"/>
</dbReference>
<dbReference type="CDD" id="cd00090">
    <property type="entry name" value="HTH_ARSR"/>
    <property type="match status" value="1"/>
</dbReference>
<dbReference type="InterPro" id="IPR036388">
    <property type="entry name" value="WH-like_DNA-bd_sf"/>
</dbReference>
<dbReference type="PRINTS" id="PR00778">
    <property type="entry name" value="HTHARSR"/>
</dbReference>
<accession>A0A7G8BRL9</accession>
<dbReference type="Gene3D" id="1.10.10.10">
    <property type="entry name" value="Winged helix-like DNA-binding domain superfamily/Winged helix DNA-binding domain"/>
    <property type="match status" value="1"/>
</dbReference>